<dbReference type="RefSeq" id="WP_188654699.1">
    <property type="nucleotide sequence ID" value="NZ_BMNR01000009.1"/>
</dbReference>
<dbReference type="Gene3D" id="2.60.120.260">
    <property type="entry name" value="Galactose-binding domain-like"/>
    <property type="match status" value="1"/>
</dbReference>
<gene>
    <name evidence="3" type="ORF">GCM10007962_30210</name>
</gene>
<dbReference type="CDD" id="cd00146">
    <property type="entry name" value="PKD"/>
    <property type="match status" value="1"/>
</dbReference>
<evidence type="ECO:0000313" key="4">
    <source>
        <dbReference type="Proteomes" id="UP000612329"/>
    </source>
</evidence>
<dbReference type="SUPFAM" id="SSF49785">
    <property type="entry name" value="Galactose-binding domain-like"/>
    <property type="match status" value="1"/>
</dbReference>
<dbReference type="SMART" id="SM00089">
    <property type="entry name" value="PKD"/>
    <property type="match status" value="2"/>
</dbReference>
<reference evidence="3" key="1">
    <citation type="journal article" date="2014" name="Int. J. Syst. Evol. Microbiol.">
        <title>Complete genome sequence of Corynebacterium casei LMG S-19264T (=DSM 44701T), isolated from a smear-ripened cheese.</title>
        <authorList>
            <consortium name="US DOE Joint Genome Institute (JGI-PGF)"/>
            <person name="Walter F."/>
            <person name="Albersmeier A."/>
            <person name="Kalinowski J."/>
            <person name="Ruckert C."/>
        </authorList>
    </citation>
    <scope>NUCLEOTIDE SEQUENCE</scope>
    <source>
        <strain evidence="3">JCM 12862</strain>
    </source>
</reference>
<dbReference type="PROSITE" id="PS50093">
    <property type="entry name" value="PKD"/>
    <property type="match status" value="1"/>
</dbReference>
<name>A0A8J3BRJ5_9FLAO</name>
<dbReference type="InterPro" id="IPR008979">
    <property type="entry name" value="Galactose-bd-like_sf"/>
</dbReference>
<keyword evidence="1" id="KW-0378">Hydrolase</keyword>
<dbReference type="Gene3D" id="2.60.40.10">
    <property type="entry name" value="Immunoglobulins"/>
    <property type="match status" value="2"/>
</dbReference>
<dbReference type="Pfam" id="PF02018">
    <property type="entry name" value="CBM_4_9"/>
    <property type="match status" value="1"/>
</dbReference>
<dbReference type="InterPro" id="IPR000601">
    <property type="entry name" value="PKD_dom"/>
</dbReference>
<dbReference type="EMBL" id="BMNR01000009">
    <property type="protein sequence ID" value="GGK33758.1"/>
    <property type="molecule type" value="Genomic_DNA"/>
</dbReference>
<sequence length="381" mass="41217">MKKLLLYYPLRSLLYALLGLLVFTSCESDSVNNQRTKELLATVSTDKTVANGAEVKFIDLSLGVLNRTWTFPGGDPATSDRPEADVVFQEEGDITATLEVEYFDGTKETKEFPIKVYPELIADFTPSATRIKVGESVTFTDATIGNATSWNWVFEGGTPATSTEQNPTVTFNVNKPVTISLSVTRSGDGSVSSVEKTDLVQVGPPELMLNGNFEDGLIVGWQTWNGAGFPYAVEDGGANGTAKTSYFNYDSTWAFAQLISRDKDPSITVAVENGRDYTISAYVKAATAGVANLNTFRLVNHLPAWSSSLPVGGTPEGYSEYYPISGTSLPVVLTTNWQLVSVVVRIPDDGNSRTNCFPDLVFGSSSNVKISVDEISIKVVE</sequence>
<keyword evidence="4" id="KW-1185">Reference proteome</keyword>
<evidence type="ECO:0000259" key="2">
    <source>
        <dbReference type="PROSITE" id="PS50093"/>
    </source>
</evidence>
<protein>
    <recommendedName>
        <fullName evidence="2">PKD domain-containing protein</fullName>
    </recommendedName>
</protein>
<dbReference type="InterPro" id="IPR003305">
    <property type="entry name" value="CenC_carb-bd"/>
</dbReference>
<evidence type="ECO:0000256" key="1">
    <source>
        <dbReference type="ARBA" id="ARBA00022801"/>
    </source>
</evidence>
<dbReference type="InterPro" id="IPR013783">
    <property type="entry name" value="Ig-like_fold"/>
</dbReference>
<dbReference type="InterPro" id="IPR035986">
    <property type="entry name" value="PKD_dom_sf"/>
</dbReference>
<proteinExistence type="predicted"/>
<accession>A0A8J3BRJ5</accession>
<dbReference type="InterPro" id="IPR022409">
    <property type="entry name" value="PKD/Chitinase_dom"/>
</dbReference>
<organism evidence="3 4">
    <name type="scientific">Yeosuana aromativorans</name>
    <dbReference type="NCBI Taxonomy" id="288019"/>
    <lineage>
        <taxon>Bacteria</taxon>
        <taxon>Pseudomonadati</taxon>
        <taxon>Bacteroidota</taxon>
        <taxon>Flavobacteriia</taxon>
        <taxon>Flavobacteriales</taxon>
        <taxon>Flavobacteriaceae</taxon>
        <taxon>Yeosuana</taxon>
    </lineage>
</organism>
<comment type="caution">
    <text evidence="3">The sequence shown here is derived from an EMBL/GenBank/DDBJ whole genome shotgun (WGS) entry which is preliminary data.</text>
</comment>
<dbReference type="GO" id="GO:0016798">
    <property type="term" value="F:hydrolase activity, acting on glycosyl bonds"/>
    <property type="evidence" value="ECO:0007669"/>
    <property type="project" value="InterPro"/>
</dbReference>
<feature type="domain" description="PKD" evidence="2">
    <location>
        <begin position="120"/>
        <end position="186"/>
    </location>
</feature>
<reference evidence="3" key="2">
    <citation type="submission" date="2020-09" db="EMBL/GenBank/DDBJ databases">
        <authorList>
            <person name="Sun Q."/>
            <person name="Ohkuma M."/>
        </authorList>
    </citation>
    <scope>NUCLEOTIDE SEQUENCE</scope>
    <source>
        <strain evidence="3">JCM 12862</strain>
    </source>
</reference>
<dbReference type="SUPFAM" id="SSF49299">
    <property type="entry name" value="PKD domain"/>
    <property type="match status" value="1"/>
</dbReference>
<evidence type="ECO:0000313" key="3">
    <source>
        <dbReference type="EMBL" id="GGK33758.1"/>
    </source>
</evidence>
<dbReference type="PROSITE" id="PS51257">
    <property type="entry name" value="PROKAR_LIPOPROTEIN"/>
    <property type="match status" value="1"/>
</dbReference>
<dbReference type="AlphaFoldDB" id="A0A8J3BRJ5"/>
<dbReference type="Proteomes" id="UP000612329">
    <property type="component" value="Unassembled WGS sequence"/>
</dbReference>